<evidence type="ECO:0000313" key="3">
    <source>
        <dbReference type="Proteomes" id="UP000244910"/>
    </source>
</evidence>
<keyword evidence="3" id="KW-1185">Reference proteome</keyword>
<evidence type="ECO:0000259" key="1">
    <source>
        <dbReference type="Pfam" id="PF23771"/>
    </source>
</evidence>
<reference evidence="3" key="1">
    <citation type="submission" date="2017-04" db="EMBL/GenBank/DDBJ databases">
        <authorList>
            <person name="Song Y."/>
            <person name="Cho B.-K."/>
        </authorList>
    </citation>
    <scope>NUCLEOTIDE SEQUENCE [LARGE SCALE GENOMIC DNA]</scope>
    <source>
        <strain evidence="3">SL1</strain>
    </source>
</reference>
<feature type="domain" description="DUF7168" evidence="1">
    <location>
        <begin position="15"/>
        <end position="83"/>
    </location>
</feature>
<gene>
    <name evidence="2" type="ORF">B9W14_03350</name>
</gene>
<name>A0A2U8DLI7_9CLOT</name>
<dbReference type="Proteomes" id="UP000244910">
    <property type="component" value="Chromosome"/>
</dbReference>
<dbReference type="EMBL" id="CP020953">
    <property type="protein sequence ID" value="AWI03556.1"/>
    <property type="molecule type" value="Genomic_DNA"/>
</dbReference>
<dbReference type="KEGG" id="cdrk:B9W14_03350"/>
<protein>
    <recommendedName>
        <fullName evidence="1">DUF7168 domain-containing protein</fullName>
    </recommendedName>
</protein>
<dbReference type="OrthoDB" id="1808266at2"/>
<organism evidence="2 3">
    <name type="scientific">Clostridium drakei</name>
    <dbReference type="NCBI Taxonomy" id="332101"/>
    <lineage>
        <taxon>Bacteria</taxon>
        <taxon>Bacillati</taxon>
        <taxon>Bacillota</taxon>
        <taxon>Clostridia</taxon>
        <taxon>Eubacteriales</taxon>
        <taxon>Clostridiaceae</taxon>
        <taxon>Clostridium</taxon>
    </lineage>
</organism>
<dbReference type="Pfam" id="PF23771">
    <property type="entry name" value="DUF7168"/>
    <property type="match status" value="1"/>
</dbReference>
<dbReference type="InterPro" id="IPR055592">
    <property type="entry name" value="DUF7168"/>
</dbReference>
<evidence type="ECO:0000313" key="2">
    <source>
        <dbReference type="EMBL" id="AWI03556.1"/>
    </source>
</evidence>
<sequence length="117" mass="13899">MFLWKRRRCNIILKYAIKCINSNGDKLIKKLKQDRRRKYFKGIKNDYALGFVKGLDERFTKQVKSNKGWALVLVKDQIVIDKYKEFSNDFTKVHTDIDYNKHLFAFNIVSDGTNTVM</sequence>
<dbReference type="AlphaFoldDB" id="A0A2U8DLI7"/>
<accession>A0A2U8DLI7</accession>
<dbReference type="RefSeq" id="WP_052038037.1">
    <property type="nucleotide sequence ID" value="NZ_CP020953.1"/>
</dbReference>
<proteinExistence type="predicted"/>